<evidence type="ECO:0000313" key="9">
    <source>
        <dbReference type="Ensembl" id="ENSNFUP00015027657.1"/>
    </source>
</evidence>
<evidence type="ECO:0000256" key="4">
    <source>
        <dbReference type="ARBA" id="ARBA00022771"/>
    </source>
</evidence>
<evidence type="ECO:0000256" key="2">
    <source>
        <dbReference type="ARBA" id="ARBA00022723"/>
    </source>
</evidence>
<proteinExistence type="predicted"/>
<dbReference type="GO" id="GO:0008270">
    <property type="term" value="F:zinc ion binding"/>
    <property type="evidence" value="ECO:0007669"/>
    <property type="project" value="UniProtKB-KW"/>
</dbReference>
<dbReference type="GO" id="GO:0000981">
    <property type="term" value="F:DNA-binding transcription factor activity, RNA polymerase II-specific"/>
    <property type="evidence" value="ECO:0007669"/>
    <property type="project" value="TreeGrafter"/>
</dbReference>
<reference evidence="9" key="2">
    <citation type="submission" date="2025-08" db="UniProtKB">
        <authorList>
            <consortium name="Ensembl"/>
        </authorList>
    </citation>
    <scope>IDENTIFICATION</scope>
</reference>
<protein>
    <recommendedName>
        <fullName evidence="8">C2H2-type domain-containing protein</fullName>
    </recommendedName>
</protein>
<dbReference type="PANTHER" id="PTHR10032">
    <property type="entry name" value="ZINC FINGER PROTEIN WITH KRAB AND SCAN DOMAINS"/>
    <property type="match status" value="1"/>
</dbReference>
<dbReference type="GeneTree" id="ENSGT00940000156166"/>
<evidence type="ECO:0000256" key="6">
    <source>
        <dbReference type="ARBA" id="ARBA00023242"/>
    </source>
</evidence>
<feature type="domain" description="C2H2-type" evidence="8">
    <location>
        <begin position="197"/>
        <end position="224"/>
    </location>
</feature>
<dbReference type="SUPFAM" id="SSF57667">
    <property type="entry name" value="beta-beta-alpha zinc fingers"/>
    <property type="match status" value="1"/>
</dbReference>
<keyword evidence="3" id="KW-0677">Repeat</keyword>
<sequence length="227" mass="25301">SYLFSKVDLPVLCVGSTELFSPVNSNTFIQEQSPASLTSPAAVWSSSHVSSGFKDNVLVELTDLIQPAQILRETRSSGCSRISTLRQECPLCSKVRHLSQQRALKSESDFPHFPSKGGHACLQIFSSLSSLKTHICRSHGSKAHLSAVQLKTSRPVKSWSPCRSKEKTFGCTVCGKVFKRSSTLSTHLLIHSDTRPYPCQYCGKRFHQKSDMKKHTFIHTGRYRTLT</sequence>
<dbReference type="FunFam" id="3.30.160.60:FF:000245">
    <property type="entry name" value="zinc finger protein Gfi-1"/>
    <property type="match status" value="1"/>
</dbReference>
<organism evidence="9 10">
    <name type="scientific">Nothobranchius furzeri</name>
    <name type="common">Turquoise killifish</name>
    <dbReference type="NCBI Taxonomy" id="105023"/>
    <lineage>
        <taxon>Eukaryota</taxon>
        <taxon>Metazoa</taxon>
        <taxon>Chordata</taxon>
        <taxon>Craniata</taxon>
        <taxon>Vertebrata</taxon>
        <taxon>Euteleostomi</taxon>
        <taxon>Actinopterygii</taxon>
        <taxon>Neopterygii</taxon>
        <taxon>Teleostei</taxon>
        <taxon>Neoteleostei</taxon>
        <taxon>Acanthomorphata</taxon>
        <taxon>Ovalentaria</taxon>
        <taxon>Atherinomorphae</taxon>
        <taxon>Cyprinodontiformes</taxon>
        <taxon>Nothobranchiidae</taxon>
        <taxon>Nothobranchius</taxon>
    </lineage>
</organism>
<reference evidence="9" key="1">
    <citation type="submission" date="2014-08" db="EMBL/GenBank/DDBJ databases">
        <authorList>
            <person name="Senf B."/>
            <person name="Petzold A."/>
            <person name="Downie B.R."/>
            <person name="Koch P."/>
            <person name="Platzer M."/>
        </authorList>
    </citation>
    <scope>NUCLEOTIDE SEQUENCE [LARGE SCALE GENOMIC DNA]</scope>
    <source>
        <strain evidence="9">GRZ</strain>
    </source>
</reference>
<keyword evidence="6" id="KW-0539">Nucleus</keyword>
<dbReference type="Gene3D" id="3.30.160.60">
    <property type="entry name" value="Classic Zinc Finger"/>
    <property type="match status" value="2"/>
</dbReference>
<dbReference type="SMART" id="SM00355">
    <property type="entry name" value="ZnF_C2H2"/>
    <property type="match status" value="2"/>
</dbReference>
<feature type="domain" description="C2H2-type" evidence="8">
    <location>
        <begin position="169"/>
        <end position="196"/>
    </location>
</feature>
<dbReference type="GO" id="GO:0005634">
    <property type="term" value="C:nucleus"/>
    <property type="evidence" value="ECO:0007669"/>
    <property type="project" value="UniProtKB-SubCell"/>
</dbReference>
<keyword evidence="4 7" id="KW-0863">Zinc-finger</keyword>
<dbReference type="InterPro" id="IPR013087">
    <property type="entry name" value="Znf_C2H2_type"/>
</dbReference>
<dbReference type="InterPro" id="IPR027756">
    <property type="entry name" value="Ovo-like"/>
</dbReference>
<dbReference type="FunFam" id="3.30.160.60:FF:000208">
    <property type="entry name" value="zinc finger protein Gfi-1b"/>
    <property type="match status" value="1"/>
</dbReference>
<dbReference type="PROSITE" id="PS50157">
    <property type="entry name" value="ZINC_FINGER_C2H2_2"/>
    <property type="match status" value="2"/>
</dbReference>
<dbReference type="GO" id="GO:0000978">
    <property type="term" value="F:RNA polymerase II cis-regulatory region sequence-specific DNA binding"/>
    <property type="evidence" value="ECO:0007669"/>
    <property type="project" value="TreeGrafter"/>
</dbReference>
<accession>A0A8C6M240</accession>
<dbReference type="PROSITE" id="PS00028">
    <property type="entry name" value="ZINC_FINGER_C2H2_1"/>
    <property type="match status" value="2"/>
</dbReference>
<keyword evidence="2" id="KW-0479">Metal-binding</keyword>
<evidence type="ECO:0000256" key="5">
    <source>
        <dbReference type="ARBA" id="ARBA00022833"/>
    </source>
</evidence>
<evidence type="ECO:0000313" key="10">
    <source>
        <dbReference type="Proteomes" id="UP000694548"/>
    </source>
</evidence>
<keyword evidence="5" id="KW-0862">Zinc</keyword>
<name>A0A8C6M240_NOTFU</name>
<dbReference type="PANTHER" id="PTHR10032:SF272">
    <property type="entry name" value="OVO-LIKE ZINC FINGER 1A-RELATED"/>
    <property type="match status" value="1"/>
</dbReference>
<dbReference type="Pfam" id="PF00096">
    <property type="entry name" value="zf-C2H2"/>
    <property type="match status" value="2"/>
</dbReference>
<dbReference type="AlphaFoldDB" id="A0A8C6M240"/>
<evidence type="ECO:0000256" key="1">
    <source>
        <dbReference type="ARBA" id="ARBA00004123"/>
    </source>
</evidence>
<keyword evidence="10" id="KW-1185">Reference proteome</keyword>
<reference evidence="9" key="3">
    <citation type="submission" date="2025-09" db="UniProtKB">
        <authorList>
            <consortium name="Ensembl"/>
        </authorList>
    </citation>
    <scope>IDENTIFICATION</scope>
</reference>
<dbReference type="InterPro" id="IPR036236">
    <property type="entry name" value="Znf_C2H2_sf"/>
</dbReference>
<comment type="subcellular location">
    <subcellularLocation>
        <location evidence="1">Nucleus</location>
    </subcellularLocation>
</comment>
<dbReference type="Proteomes" id="UP000694548">
    <property type="component" value="Chromosome sgr08"/>
</dbReference>
<evidence type="ECO:0000256" key="3">
    <source>
        <dbReference type="ARBA" id="ARBA00022737"/>
    </source>
</evidence>
<dbReference type="GO" id="GO:0009913">
    <property type="term" value="P:epidermal cell differentiation"/>
    <property type="evidence" value="ECO:0007669"/>
    <property type="project" value="TreeGrafter"/>
</dbReference>
<evidence type="ECO:0000256" key="7">
    <source>
        <dbReference type="PROSITE-ProRule" id="PRU00042"/>
    </source>
</evidence>
<evidence type="ECO:0000259" key="8">
    <source>
        <dbReference type="PROSITE" id="PS50157"/>
    </source>
</evidence>
<dbReference type="Ensembl" id="ENSNFUT00015028889.1">
    <property type="protein sequence ID" value="ENSNFUP00015027657.1"/>
    <property type="gene ID" value="ENSNFUG00015013383.1"/>
</dbReference>